<feature type="domain" description="Histidine kinase" evidence="14">
    <location>
        <begin position="291"/>
        <end position="506"/>
    </location>
</feature>
<dbReference type="SUPFAM" id="SSF47384">
    <property type="entry name" value="Homodimeric domain of signal transducing histidine kinase"/>
    <property type="match status" value="1"/>
</dbReference>
<comment type="catalytic activity">
    <reaction evidence="1">
        <text>ATP + protein L-histidine = ADP + protein N-phospho-L-histidine.</text>
        <dbReference type="EC" id="2.7.13.3"/>
    </reaction>
</comment>
<evidence type="ECO:0000256" key="5">
    <source>
        <dbReference type="ARBA" id="ARBA00022679"/>
    </source>
</evidence>
<dbReference type="Pfam" id="PF00512">
    <property type="entry name" value="HisKA"/>
    <property type="match status" value="1"/>
</dbReference>
<sequence length="522" mass="57892">MRDFRLHAGSWVPYALITLIITLLTYLLIQFGLGYDRVNIVLLYLFPVLFSAVYWGIRPSFYAAAVSVLAFDFFFIPPVLSFSVDDFRYLFSFFVYMAVAALTATLAARLKQQLLLAKQSEQHTNSLYALSRQMTAISDLRTLLDNVCRQVSETLDAEIAIYMPDRTDELALIAYSQTAESWGRGESEIAIAKWVYRQGQIAGKGSGMLRDFPGLYVPLKTEERIYGVLAVKPIETGLEIKGSFTAENRRLLEAFGGLTATAIARVKLSEEAKLAHLMAESERIRTALLDSVSHELRTPLATVIGSATGLIEGERIFSSEDRLELLATIRDGALRMNRLVTNLLGMVKLESGMLQLRKRWCDIEDMLGVVLAQVKEYQQHRRIRIGLSERVPFFEGDDVLLEQVLVNVVSNAIKYSSDYSEIEIAVNEFEGSVVITVTDAGIGIAESESELIFDKFYRGSRTGHLPGTGLGLAICKGIVEAHGGTISAEPAAGKGTRIRIALPAGDRRHGIERLSDTEEEVT</sequence>
<feature type="transmembrane region" description="Helical" evidence="13">
    <location>
        <begin position="64"/>
        <end position="83"/>
    </location>
</feature>
<feature type="transmembrane region" description="Helical" evidence="13">
    <location>
        <begin position="12"/>
        <end position="32"/>
    </location>
</feature>
<feature type="transmembrane region" description="Helical" evidence="13">
    <location>
        <begin position="38"/>
        <end position="57"/>
    </location>
</feature>
<comment type="subcellular location">
    <subcellularLocation>
        <location evidence="2">Cell membrane</location>
        <topology evidence="2">Multi-pass membrane protein</topology>
    </subcellularLocation>
</comment>
<dbReference type="InterPro" id="IPR005467">
    <property type="entry name" value="His_kinase_dom"/>
</dbReference>
<keyword evidence="11" id="KW-0902">Two-component regulatory system</keyword>
<feature type="transmembrane region" description="Helical" evidence="13">
    <location>
        <begin position="89"/>
        <end position="108"/>
    </location>
</feature>
<dbReference type="InterPro" id="IPR003018">
    <property type="entry name" value="GAF"/>
</dbReference>
<keyword evidence="12 13" id="KW-0472">Membrane</keyword>
<dbReference type="GO" id="GO:0005886">
    <property type="term" value="C:plasma membrane"/>
    <property type="evidence" value="ECO:0007669"/>
    <property type="project" value="UniProtKB-SubCell"/>
</dbReference>
<dbReference type="GO" id="GO:0005524">
    <property type="term" value="F:ATP binding"/>
    <property type="evidence" value="ECO:0007669"/>
    <property type="project" value="UniProtKB-KW"/>
</dbReference>
<keyword evidence="9" id="KW-0067">ATP-binding</keyword>
<dbReference type="PRINTS" id="PR00344">
    <property type="entry name" value="BCTRLSENSOR"/>
</dbReference>
<dbReference type="InterPro" id="IPR029016">
    <property type="entry name" value="GAF-like_dom_sf"/>
</dbReference>
<dbReference type="SMART" id="SM00387">
    <property type="entry name" value="HATPase_c"/>
    <property type="match status" value="1"/>
</dbReference>
<protein>
    <recommendedName>
        <fullName evidence="3">histidine kinase</fullName>
        <ecNumber evidence="3">2.7.13.3</ecNumber>
    </recommendedName>
</protein>
<dbReference type="InterPro" id="IPR038318">
    <property type="entry name" value="KdpD_sf"/>
</dbReference>
<dbReference type="InterPro" id="IPR003661">
    <property type="entry name" value="HisK_dim/P_dom"/>
</dbReference>
<evidence type="ECO:0000256" key="4">
    <source>
        <dbReference type="ARBA" id="ARBA00022553"/>
    </source>
</evidence>
<keyword evidence="7" id="KW-0547">Nucleotide-binding</keyword>
<dbReference type="InterPro" id="IPR036890">
    <property type="entry name" value="HATPase_C_sf"/>
</dbReference>
<dbReference type="SUPFAM" id="SSF55874">
    <property type="entry name" value="ATPase domain of HSP90 chaperone/DNA topoisomerase II/histidine kinase"/>
    <property type="match status" value="1"/>
</dbReference>
<dbReference type="InterPro" id="IPR036097">
    <property type="entry name" value="HisK_dim/P_sf"/>
</dbReference>
<evidence type="ECO:0000259" key="14">
    <source>
        <dbReference type="PROSITE" id="PS50109"/>
    </source>
</evidence>
<dbReference type="CDD" id="cd00075">
    <property type="entry name" value="HATPase"/>
    <property type="match status" value="1"/>
</dbReference>
<dbReference type="CDD" id="cd00082">
    <property type="entry name" value="HisKA"/>
    <property type="match status" value="1"/>
</dbReference>
<comment type="caution">
    <text evidence="15">The sequence shown here is derived from an EMBL/GenBank/DDBJ whole genome shotgun (WGS) entry which is preliminary data.</text>
</comment>
<keyword evidence="6 13" id="KW-0812">Transmembrane</keyword>
<accession>A0A328TUE2</accession>
<evidence type="ECO:0000256" key="12">
    <source>
        <dbReference type="ARBA" id="ARBA00023136"/>
    </source>
</evidence>
<dbReference type="InterPro" id="IPR025201">
    <property type="entry name" value="KdpD_TM"/>
</dbReference>
<dbReference type="InterPro" id="IPR003594">
    <property type="entry name" value="HATPase_dom"/>
</dbReference>
<dbReference type="Pfam" id="PF02518">
    <property type="entry name" value="HATPase_c"/>
    <property type="match status" value="1"/>
</dbReference>
<evidence type="ECO:0000256" key="3">
    <source>
        <dbReference type="ARBA" id="ARBA00012438"/>
    </source>
</evidence>
<name>A0A328TUE2_9BACL</name>
<evidence type="ECO:0000256" key="9">
    <source>
        <dbReference type="ARBA" id="ARBA00022840"/>
    </source>
</evidence>
<evidence type="ECO:0000256" key="11">
    <source>
        <dbReference type="ARBA" id="ARBA00023012"/>
    </source>
</evidence>
<evidence type="ECO:0000256" key="2">
    <source>
        <dbReference type="ARBA" id="ARBA00004651"/>
    </source>
</evidence>
<evidence type="ECO:0000313" key="16">
    <source>
        <dbReference type="Proteomes" id="UP000249260"/>
    </source>
</evidence>
<evidence type="ECO:0000256" key="10">
    <source>
        <dbReference type="ARBA" id="ARBA00022989"/>
    </source>
</evidence>
<dbReference type="Gene3D" id="3.30.450.40">
    <property type="match status" value="1"/>
</dbReference>
<dbReference type="Gene3D" id="1.20.120.620">
    <property type="entry name" value="Backbone structure of the membrane domain of e. Coli histidine kinase receptor kdpd"/>
    <property type="match status" value="1"/>
</dbReference>
<dbReference type="SMART" id="SM00388">
    <property type="entry name" value="HisKA"/>
    <property type="match status" value="1"/>
</dbReference>
<evidence type="ECO:0000256" key="6">
    <source>
        <dbReference type="ARBA" id="ARBA00022692"/>
    </source>
</evidence>
<dbReference type="Pfam" id="PF13492">
    <property type="entry name" value="GAF_3"/>
    <property type="match status" value="1"/>
</dbReference>
<keyword evidence="10 13" id="KW-1133">Transmembrane helix</keyword>
<evidence type="ECO:0000256" key="1">
    <source>
        <dbReference type="ARBA" id="ARBA00000085"/>
    </source>
</evidence>
<dbReference type="PROSITE" id="PS50109">
    <property type="entry name" value="HIS_KIN"/>
    <property type="match status" value="1"/>
</dbReference>
<dbReference type="EC" id="2.7.13.3" evidence="3"/>
<reference evidence="15 16" key="1">
    <citation type="submission" date="2018-06" db="EMBL/GenBank/DDBJ databases">
        <title>Paenibacillus montanisoli sp. nov., isolated from mountain area soil.</title>
        <authorList>
            <person name="Wu M."/>
        </authorList>
    </citation>
    <scope>NUCLEOTIDE SEQUENCE [LARGE SCALE GENOMIC DNA]</scope>
    <source>
        <strain evidence="15 16">RA17</strain>
    </source>
</reference>
<proteinExistence type="predicted"/>
<evidence type="ECO:0000313" key="15">
    <source>
        <dbReference type="EMBL" id="RAP73182.1"/>
    </source>
</evidence>
<dbReference type="PANTHER" id="PTHR45569">
    <property type="entry name" value="SENSOR PROTEIN KDPD"/>
    <property type="match status" value="1"/>
</dbReference>
<evidence type="ECO:0000256" key="7">
    <source>
        <dbReference type="ARBA" id="ARBA00022741"/>
    </source>
</evidence>
<dbReference type="InterPro" id="IPR052023">
    <property type="entry name" value="Histidine_kinase_KdpD"/>
</dbReference>
<keyword evidence="8 15" id="KW-0418">Kinase</keyword>
<organism evidence="15 16">
    <name type="scientific">Paenibacillus montanisoli</name>
    <dbReference type="NCBI Taxonomy" id="2081970"/>
    <lineage>
        <taxon>Bacteria</taxon>
        <taxon>Bacillati</taxon>
        <taxon>Bacillota</taxon>
        <taxon>Bacilli</taxon>
        <taxon>Bacillales</taxon>
        <taxon>Paenibacillaceae</taxon>
        <taxon>Paenibacillus</taxon>
    </lineage>
</organism>
<gene>
    <name evidence="15" type="ORF">DL346_28635</name>
</gene>
<dbReference type="InterPro" id="IPR004358">
    <property type="entry name" value="Sig_transdc_His_kin-like_C"/>
</dbReference>
<evidence type="ECO:0000256" key="13">
    <source>
        <dbReference type="SAM" id="Phobius"/>
    </source>
</evidence>
<dbReference type="PANTHER" id="PTHR45569:SF1">
    <property type="entry name" value="SENSOR PROTEIN KDPD"/>
    <property type="match status" value="1"/>
</dbReference>
<dbReference type="AlphaFoldDB" id="A0A328TUE2"/>
<keyword evidence="16" id="KW-1185">Reference proteome</keyword>
<dbReference type="SUPFAM" id="SSF55781">
    <property type="entry name" value="GAF domain-like"/>
    <property type="match status" value="1"/>
</dbReference>
<dbReference type="RefSeq" id="WP_112885810.1">
    <property type="nucleotide sequence ID" value="NZ_QLUW01000010.1"/>
</dbReference>
<dbReference type="OrthoDB" id="9806130at2"/>
<dbReference type="Gene3D" id="1.10.287.130">
    <property type="match status" value="1"/>
</dbReference>
<keyword evidence="5" id="KW-0808">Transferase</keyword>
<dbReference type="EMBL" id="QLUW01000010">
    <property type="protein sequence ID" value="RAP73182.1"/>
    <property type="molecule type" value="Genomic_DNA"/>
</dbReference>
<dbReference type="SMART" id="SM00065">
    <property type="entry name" value="GAF"/>
    <property type="match status" value="1"/>
</dbReference>
<dbReference type="Gene3D" id="3.30.565.10">
    <property type="entry name" value="Histidine kinase-like ATPase, C-terminal domain"/>
    <property type="match status" value="1"/>
</dbReference>
<dbReference type="FunFam" id="3.30.565.10:FF:000006">
    <property type="entry name" value="Sensor histidine kinase WalK"/>
    <property type="match status" value="1"/>
</dbReference>
<dbReference type="Pfam" id="PF13493">
    <property type="entry name" value="DUF4118"/>
    <property type="match status" value="1"/>
</dbReference>
<evidence type="ECO:0000256" key="8">
    <source>
        <dbReference type="ARBA" id="ARBA00022777"/>
    </source>
</evidence>
<dbReference type="GO" id="GO:0000155">
    <property type="term" value="F:phosphorelay sensor kinase activity"/>
    <property type="evidence" value="ECO:0007669"/>
    <property type="project" value="InterPro"/>
</dbReference>
<keyword evidence="4" id="KW-0597">Phosphoprotein</keyword>
<dbReference type="Proteomes" id="UP000249260">
    <property type="component" value="Unassembled WGS sequence"/>
</dbReference>